<feature type="domain" description="NB-ARC" evidence="1">
    <location>
        <begin position="216"/>
        <end position="355"/>
    </location>
</feature>
<dbReference type="Pfam" id="PF04326">
    <property type="entry name" value="SLFN_AlbA_2"/>
    <property type="match status" value="1"/>
</dbReference>
<dbReference type="RefSeq" id="WP_184227293.1">
    <property type="nucleotide sequence ID" value="NZ_JACHDE010000009.1"/>
</dbReference>
<evidence type="ECO:0000259" key="2">
    <source>
        <dbReference type="Pfam" id="PF04326"/>
    </source>
</evidence>
<gene>
    <name evidence="3" type="ORF">HDG41_004753</name>
</gene>
<dbReference type="Gene3D" id="3.30.950.30">
    <property type="entry name" value="Schlafen, AAA domain"/>
    <property type="match status" value="1"/>
</dbReference>
<dbReference type="InterPro" id="IPR027417">
    <property type="entry name" value="P-loop_NTPase"/>
</dbReference>
<dbReference type="PANTHER" id="PTHR47691">
    <property type="entry name" value="REGULATOR-RELATED"/>
    <property type="match status" value="1"/>
</dbReference>
<reference evidence="3 4" key="1">
    <citation type="submission" date="2020-08" db="EMBL/GenBank/DDBJ databases">
        <title>Genomic Encyclopedia of Type Strains, Phase IV (KMG-V): Genome sequencing to study the core and pangenomes of soil and plant-associated prokaryotes.</title>
        <authorList>
            <person name="Whitman W."/>
        </authorList>
    </citation>
    <scope>NUCLEOTIDE SEQUENCE [LARGE SCALE GENOMIC DNA]</scope>
    <source>
        <strain evidence="3 4">JPY162</strain>
    </source>
</reference>
<dbReference type="EMBL" id="JACHDE010000009">
    <property type="protein sequence ID" value="MBB5402667.1"/>
    <property type="molecule type" value="Genomic_DNA"/>
</dbReference>
<evidence type="ECO:0000259" key="1">
    <source>
        <dbReference type="Pfam" id="PF00931"/>
    </source>
</evidence>
<sequence length="765" mass="84244">MSLSAAIAASLKTMTMAPAFEAELLTKDRTKAKNRNEGVWWDYKEIVDLSKDADVSKLARHVLAFHNANGGAICVGIDNKFNVRGVSTNDAADTKLVNDKLRRYVGPRLGVFQDTIELSSGKVIWIIFVPPRGEKLPVAVQRDAPVDPTNGKIAYKRNTFFLRVGDESKACQDPIDIYSLFTNVDASQQEAYALDVDEPYFRLLAPHCERFFGRSKVMEKVRESLQLRHPVISLDGLGGVGKSAIAIELARQFYDAREYEFLISLSAKSRVWQGHVVSRVAGFSGFSEFLGVIAHSLGLPPKATMDEMKSDILDAMKDVRGLVLIDNIEDVKDEQVIRFLCREVPHPVKVLVTSRIGRDMGDLSVPIPEMDEIEATDLFQFELERQGYARKQNDGGAIKAMVEATGGVPLALKWGASIAAKRESLQAAVDSFQGAPILKQEFLTFCFTTMFEELSANARDIALLNPYLGSSWTLPILSIALDISEETVLHALTELEGRGIVFQKSTIPGEMPGLLPLTKEFLAIQSKQNAKLEETVDSRLADALGETNPLVAGLDPTKRAEILTNAIEKKIAEKNLDVADRLAKFLVELLDGTENYKGQFLAGQILYLKGEHSAGKELMLQALAKLDTSEAASLDLAFGHLLLEATSKQDRHEGALHLAHVAAKGSELSPQIARRVVELLIRQNDAKSIRMLLSVRHKPVTSVQIARALYGKSLLENKQLQFEIGPPLIEIFEEASASKSTELSATERREFGAIAKSLVETLPRG</sequence>
<dbReference type="PANTHER" id="PTHR47691:SF3">
    <property type="entry name" value="HTH-TYPE TRANSCRIPTIONAL REGULATOR RV0890C-RELATED"/>
    <property type="match status" value="1"/>
</dbReference>
<evidence type="ECO:0000313" key="3">
    <source>
        <dbReference type="EMBL" id="MBB5402667.1"/>
    </source>
</evidence>
<dbReference type="AlphaFoldDB" id="A0A7W8L8Y5"/>
<dbReference type="Gene3D" id="3.40.50.300">
    <property type="entry name" value="P-loop containing nucleotide triphosphate hydrolases"/>
    <property type="match status" value="1"/>
</dbReference>
<name>A0A7W8L8Y5_9BURK</name>
<dbReference type="GO" id="GO:0043531">
    <property type="term" value="F:ADP binding"/>
    <property type="evidence" value="ECO:0007669"/>
    <property type="project" value="InterPro"/>
</dbReference>
<accession>A0A7W8L8Y5</accession>
<comment type="caution">
    <text evidence="3">The sequence shown here is derived from an EMBL/GenBank/DDBJ whole genome shotgun (WGS) entry which is preliminary data.</text>
</comment>
<evidence type="ECO:0000313" key="4">
    <source>
        <dbReference type="Proteomes" id="UP000592820"/>
    </source>
</evidence>
<feature type="domain" description="Schlafen AlbA-2" evidence="2">
    <location>
        <begin position="37"/>
        <end position="171"/>
    </location>
</feature>
<organism evidence="3 4">
    <name type="scientific">Paraburkholderia youngii</name>
    <dbReference type="NCBI Taxonomy" id="2782701"/>
    <lineage>
        <taxon>Bacteria</taxon>
        <taxon>Pseudomonadati</taxon>
        <taxon>Pseudomonadota</taxon>
        <taxon>Betaproteobacteria</taxon>
        <taxon>Burkholderiales</taxon>
        <taxon>Burkholderiaceae</taxon>
        <taxon>Paraburkholderia</taxon>
    </lineage>
</organism>
<dbReference type="Proteomes" id="UP000592820">
    <property type="component" value="Unassembled WGS sequence"/>
</dbReference>
<dbReference type="PRINTS" id="PR00364">
    <property type="entry name" value="DISEASERSIST"/>
</dbReference>
<protein>
    <submittedName>
        <fullName evidence="3">Uncharacterized protein</fullName>
    </submittedName>
</protein>
<proteinExistence type="predicted"/>
<dbReference type="InterPro" id="IPR038461">
    <property type="entry name" value="Schlafen_AlbA_2_dom_sf"/>
</dbReference>
<dbReference type="InterPro" id="IPR002182">
    <property type="entry name" value="NB-ARC"/>
</dbReference>
<dbReference type="Pfam" id="PF00931">
    <property type="entry name" value="NB-ARC"/>
    <property type="match status" value="1"/>
</dbReference>
<dbReference type="InterPro" id="IPR007421">
    <property type="entry name" value="Schlafen_AlbA_2_dom"/>
</dbReference>
<dbReference type="SUPFAM" id="SSF52540">
    <property type="entry name" value="P-loop containing nucleoside triphosphate hydrolases"/>
    <property type="match status" value="1"/>
</dbReference>